<evidence type="ECO:0000256" key="2">
    <source>
        <dbReference type="ARBA" id="ARBA00022475"/>
    </source>
</evidence>
<organism evidence="7 8">
    <name type="scientific">Eumeta variegata</name>
    <name type="common">Bagworm moth</name>
    <name type="synonym">Eumeta japonica</name>
    <dbReference type="NCBI Taxonomy" id="151549"/>
    <lineage>
        <taxon>Eukaryota</taxon>
        <taxon>Metazoa</taxon>
        <taxon>Ecdysozoa</taxon>
        <taxon>Arthropoda</taxon>
        <taxon>Hexapoda</taxon>
        <taxon>Insecta</taxon>
        <taxon>Pterygota</taxon>
        <taxon>Neoptera</taxon>
        <taxon>Endopterygota</taxon>
        <taxon>Lepidoptera</taxon>
        <taxon>Glossata</taxon>
        <taxon>Ditrysia</taxon>
        <taxon>Tineoidea</taxon>
        <taxon>Psychidae</taxon>
        <taxon>Oiketicinae</taxon>
        <taxon>Eumeta</taxon>
    </lineage>
</organism>
<keyword evidence="2" id="KW-1003">Cell membrane</keyword>
<evidence type="ECO:0000256" key="6">
    <source>
        <dbReference type="SAM" id="Phobius"/>
    </source>
</evidence>
<sequence length="157" mass="17926">MHPAGNNAVSKYFKLPCYLQILMGLDSRFSLTSPEIFIKAYCLVASVIITVSTTYLLSFLAQCLRLGLLPCLPGIIAEGTSSEVDKIKLTLIHRLVDIQDSEETERHNIEQFLEYVEARPYRCRIWRVLNMDVTLPIGLLNLCTTYLIVIIQFTHLY</sequence>
<proteinExistence type="predicted"/>
<keyword evidence="4 6" id="KW-1133">Transmembrane helix</keyword>
<evidence type="ECO:0008006" key="9">
    <source>
        <dbReference type="Google" id="ProtNLM"/>
    </source>
</evidence>
<dbReference type="Proteomes" id="UP000299102">
    <property type="component" value="Unassembled WGS sequence"/>
</dbReference>
<evidence type="ECO:0000256" key="3">
    <source>
        <dbReference type="ARBA" id="ARBA00022692"/>
    </source>
</evidence>
<evidence type="ECO:0000256" key="1">
    <source>
        <dbReference type="ARBA" id="ARBA00004651"/>
    </source>
</evidence>
<evidence type="ECO:0000313" key="8">
    <source>
        <dbReference type="Proteomes" id="UP000299102"/>
    </source>
</evidence>
<reference evidence="7 8" key="1">
    <citation type="journal article" date="2019" name="Commun. Biol.">
        <title>The bagworm genome reveals a unique fibroin gene that provides high tensile strength.</title>
        <authorList>
            <person name="Kono N."/>
            <person name="Nakamura H."/>
            <person name="Ohtoshi R."/>
            <person name="Tomita M."/>
            <person name="Numata K."/>
            <person name="Arakawa K."/>
        </authorList>
    </citation>
    <scope>NUCLEOTIDE SEQUENCE [LARGE SCALE GENOMIC DNA]</scope>
</reference>
<keyword evidence="8" id="KW-1185">Reference proteome</keyword>
<keyword evidence="5 6" id="KW-0472">Membrane</keyword>
<dbReference type="Pfam" id="PF08395">
    <property type="entry name" value="7tm_7"/>
    <property type="match status" value="1"/>
</dbReference>
<comment type="caution">
    <text evidence="7">The sequence shown here is derived from an EMBL/GenBank/DDBJ whole genome shotgun (WGS) entry which is preliminary data.</text>
</comment>
<dbReference type="OrthoDB" id="7477935at2759"/>
<dbReference type="InterPro" id="IPR013604">
    <property type="entry name" value="7TM_chemorcpt"/>
</dbReference>
<evidence type="ECO:0000256" key="4">
    <source>
        <dbReference type="ARBA" id="ARBA00022989"/>
    </source>
</evidence>
<name>A0A4C1SMV7_EUMVA</name>
<evidence type="ECO:0000313" key="7">
    <source>
        <dbReference type="EMBL" id="GBP03472.1"/>
    </source>
</evidence>
<comment type="subcellular location">
    <subcellularLocation>
        <location evidence="1">Cell membrane</location>
        <topology evidence="1">Multi-pass membrane protein</topology>
    </subcellularLocation>
</comment>
<feature type="transmembrane region" description="Helical" evidence="6">
    <location>
        <begin position="133"/>
        <end position="153"/>
    </location>
</feature>
<dbReference type="GO" id="GO:0050909">
    <property type="term" value="P:sensory perception of taste"/>
    <property type="evidence" value="ECO:0007669"/>
    <property type="project" value="InterPro"/>
</dbReference>
<dbReference type="AlphaFoldDB" id="A0A4C1SMV7"/>
<keyword evidence="3 6" id="KW-0812">Transmembrane</keyword>
<gene>
    <name evidence="7" type="ORF">EVAR_101820_1</name>
</gene>
<evidence type="ECO:0000256" key="5">
    <source>
        <dbReference type="ARBA" id="ARBA00023136"/>
    </source>
</evidence>
<dbReference type="GO" id="GO:0005886">
    <property type="term" value="C:plasma membrane"/>
    <property type="evidence" value="ECO:0007669"/>
    <property type="project" value="UniProtKB-SubCell"/>
</dbReference>
<feature type="transmembrane region" description="Helical" evidence="6">
    <location>
        <begin position="36"/>
        <end position="57"/>
    </location>
</feature>
<dbReference type="EMBL" id="BGZK01000010">
    <property type="protein sequence ID" value="GBP03472.1"/>
    <property type="molecule type" value="Genomic_DNA"/>
</dbReference>
<protein>
    <recommendedName>
        <fullName evidence="9">Gustatory receptor</fullName>
    </recommendedName>
</protein>
<accession>A0A4C1SMV7</accession>